<reference evidence="1" key="1">
    <citation type="submission" date="2022-08" db="EMBL/GenBank/DDBJ databases">
        <title>Genome Sequence of Fusarium decemcellulare.</title>
        <authorList>
            <person name="Buettner E."/>
        </authorList>
    </citation>
    <scope>NUCLEOTIDE SEQUENCE</scope>
    <source>
        <strain evidence="1">Babe19</strain>
    </source>
</reference>
<gene>
    <name evidence="1" type="ORF">NM208_g1010</name>
</gene>
<evidence type="ECO:0000313" key="2">
    <source>
        <dbReference type="Proteomes" id="UP001148629"/>
    </source>
</evidence>
<proteinExistence type="predicted"/>
<keyword evidence="2" id="KW-1185">Reference proteome</keyword>
<organism evidence="1 2">
    <name type="scientific">Fusarium decemcellulare</name>
    <dbReference type="NCBI Taxonomy" id="57161"/>
    <lineage>
        <taxon>Eukaryota</taxon>
        <taxon>Fungi</taxon>
        <taxon>Dikarya</taxon>
        <taxon>Ascomycota</taxon>
        <taxon>Pezizomycotina</taxon>
        <taxon>Sordariomycetes</taxon>
        <taxon>Hypocreomycetidae</taxon>
        <taxon>Hypocreales</taxon>
        <taxon>Nectriaceae</taxon>
        <taxon>Fusarium</taxon>
        <taxon>Fusarium decemcellulare species complex</taxon>
    </lineage>
</organism>
<protein>
    <submittedName>
        <fullName evidence="1">Uncharacterized protein</fullName>
    </submittedName>
</protein>
<evidence type="ECO:0000313" key="1">
    <source>
        <dbReference type="EMBL" id="KAJ3548411.1"/>
    </source>
</evidence>
<accession>A0ACC1SXB3</accession>
<sequence>MAEIRNEEGLEVNPHQDNAAKAPEVDPRYFDMHNIPSDYVQVIQQKKLPFGWSLWALLTLAAVISAVIIGVGVGAGLGVKLADCKKSEPSSAPTETTENTACTTADSDDEDASDGYAPKLPQDIVNLTKPAECAERGGPNEHRAIGGLKFKFYCGMDAQGSNKIKDLAALVTYTFGHCVDACEKMNELVIRNNNGSRCDSLVFGWQMSKAWDDLESNCWLKSGTSPDRTFNLPQYIYAETPD</sequence>
<comment type="caution">
    <text evidence="1">The sequence shown here is derived from an EMBL/GenBank/DDBJ whole genome shotgun (WGS) entry which is preliminary data.</text>
</comment>
<name>A0ACC1SXB3_9HYPO</name>
<dbReference type="EMBL" id="JANRMS010000049">
    <property type="protein sequence ID" value="KAJ3548411.1"/>
    <property type="molecule type" value="Genomic_DNA"/>
</dbReference>
<dbReference type="Proteomes" id="UP001148629">
    <property type="component" value="Unassembled WGS sequence"/>
</dbReference>